<feature type="region of interest" description="Disordered" evidence="1">
    <location>
        <begin position="1"/>
        <end position="67"/>
    </location>
</feature>
<name>A0A429Z2J2_9HYPH</name>
<evidence type="ECO:0000313" key="3">
    <source>
        <dbReference type="Proteomes" id="UP000278398"/>
    </source>
</evidence>
<sequence length="67" mass="7162">MTKQTPEETRKANESISRADDKSGSHRQGTSLAGRYGVAASAMASDDGEKSETERAAERASKSDDRS</sequence>
<dbReference type="Proteomes" id="UP000278398">
    <property type="component" value="Unassembled WGS sequence"/>
</dbReference>
<protein>
    <recommendedName>
        <fullName evidence="4">Seed maturation protein</fullName>
    </recommendedName>
</protein>
<proteinExistence type="predicted"/>
<evidence type="ECO:0008006" key="4">
    <source>
        <dbReference type="Google" id="ProtNLM"/>
    </source>
</evidence>
<evidence type="ECO:0000256" key="1">
    <source>
        <dbReference type="SAM" id="MobiDB-lite"/>
    </source>
</evidence>
<dbReference type="EMBL" id="RWKW01000007">
    <property type="protein sequence ID" value="RST87936.1"/>
    <property type="molecule type" value="Genomic_DNA"/>
</dbReference>
<reference evidence="2 3" key="1">
    <citation type="submission" date="2018-12" db="EMBL/GenBank/DDBJ databases">
        <title>Mesorhizobium carbonis sp. nov., isolated from coal mine water.</title>
        <authorList>
            <person name="Xin W."/>
            <person name="Xu Z."/>
            <person name="Xiang F."/>
            <person name="Zhang J."/>
            <person name="Xi L."/>
            <person name="Liu J."/>
        </authorList>
    </citation>
    <scope>NUCLEOTIDE SEQUENCE [LARGE SCALE GENOMIC DNA]</scope>
    <source>
        <strain evidence="2 3">B2.3</strain>
    </source>
</reference>
<gene>
    <name evidence="2" type="ORF">EJC49_02915</name>
</gene>
<accession>A0A429Z2J2</accession>
<comment type="caution">
    <text evidence="2">The sequence shown here is derived from an EMBL/GenBank/DDBJ whole genome shotgun (WGS) entry which is preliminary data.</text>
</comment>
<dbReference type="AlphaFoldDB" id="A0A429Z2J2"/>
<keyword evidence="3" id="KW-1185">Reference proteome</keyword>
<feature type="compositionally biased region" description="Basic and acidic residues" evidence="1">
    <location>
        <begin position="1"/>
        <end position="24"/>
    </location>
</feature>
<organism evidence="2 3">
    <name type="scientific">Aquibium carbonis</name>
    <dbReference type="NCBI Taxonomy" id="2495581"/>
    <lineage>
        <taxon>Bacteria</taxon>
        <taxon>Pseudomonadati</taxon>
        <taxon>Pseudomonadota</taxon>
        <taxon>Alphaproteobacteria</taxon>
        <taxon>Hyphomicrobiales</taxon>
        <taxon>Phyllobacteriaceae</taxon>
        <taxon>Aquibium</taxon>
    </lineage>
</organism>
<feature type="compositionally biased region" description="Basic and acidic residues" evidence="1">
    <location>
        <begin position="47"/>
        <end position="67"/>
    </location>
</feature>
<evidence type="ECO:0000313" key="2">
    <source>
        <dbReference type="EMBL" id="RST87936.1"/>
    </source>
</evidence>